<evidence type="ECO:0000256" key="1">
    <source>
        <dbReference type="SAM" id="MobiDB-lite"/>
    </source>
</evidence>
<evidence type="ECO:0000313" key="3">
    <source>
        <dbReference type="Proteomes" id="UP001432011"/>
    </source>
</evidence>
<accession>A0ABZ1SWK0</accession>
<proteinExistence type="predicted"/>
<dbReference type="Proteomes" id="UP001432011">
    <property type="component" value="Chromosome"/>
</dbReference>
<name>A0ABZ1SWK0_9ACTN</name>
<organism evidence="2 3">
    <name type="scientific">Microbispora hainanensis</name>
    <dbReference type="NCBI Taxonomy" id="568844"/>
    <lineage>
        <taxon>Bacteria</taxon>
        <taxon>Bacillati</taxon>
        <taxon>Actinomycetota</taxon>
        <taxon>Actinomycetes</taxon>
        <taxon>Streptosporangiales</taxon>
        <taxon>Streptosporangiaceae</taxon>
        <taxon>Microbispora</taxon>
    </lineage>
</organism>
<gene>
    <name evidence="2" type="ORF">OG913_10340</name>
</gene>
<feature type="compositionally biased region" description="Gly residues" evidence="1">
    <location>
        <begin position="66"/>
        <end position="82"/>
    </location>
</feature>
<feature type="region of interest" description="Disordered" evidence="1">
    <location>
        <begin position="56"/>
        <end position="98"/>
    </location>
</feature>
<evidence type="ECO:0000313" key="2">
    <source>
        <dbReference type="EMBL" id="WUP77384.1"/>
    </source>
</evidence>
<sequence length="98" mass="10010">MAEVLITVRLTAPATLETAMRRLGLAEDEVDTGYGLVPVDPRKDLYVLRVTEEAGRRVGDSDAGAVDGGAADGGAADGGAADGGPYSDPPIEPYGPPR</sequence>
<keyword evidence="3" id="KW-1185">Reference proteome</keyword>
<feature type="compositionally biased region" description="Pro residues" evidence="1">
    <location>
        <begin position="87"/>
        <end position="98"/>
    </location>
</feature>
<reference evidence="2" key="1">
    <citation type="submission" date="2022-10" db="EMBL/GenBank/DDBJ databases">
        <title>The complete genomes of actinobacterial strains from the NBC collection.</title>
        <authorList>
            <person name="Joergensen T.S."/>
            <person name="Alvarez Arevalo M."/>
            <person name="Sterndorff E.B."/>
            <person name="Faurdal D."/>
            <person name="Vuksanovic O."/>
            <person name="Mourched A.-S."/>
            <person name="Charusanti P."/>
            <person name="Shaw S."/>
            <person name="Blin K."/>
            <person name="Weber T."/>
        </authorList>
    </citation>
    <scope>NUCLEOTIDE SEQUENCE</scope>
    <source>
        <strain evidence="2">NBC_00254</strain>
    </source>
</reference>
<dbReference type="RefSeq" id="WP_328710257.1">
    <property type="nucleotide sequence ID" value="NZ_CP108085.1"/>
</dbReference>
<dbReference type="EMBL" id="CP108085">
    <property type="protein sequence ID" value="WUP77384.1"/>
    <property type="molecule type" value="Genomic_DNA"/>
</dbReference>
<protein>
    <submittedName>
        <fullName evidence="2">Uncharacterized protein</fullName>
    </submittedName>
</protein>